<feature type="domain" description="DUF4218" evidence="2">
    <location>
        <begin position="2"/>
        <end position="106"/>
    </location>
</feature>
<organism evidence="3 4">
    <name type="scientific">Nicotiana attenuata</name>
    <name type="common">Coyote tobacco</name>
    <dbReference type="NCBI Taxonomy" id="49451"/>
    <lineage>
        <taxon>Eukaryota</taxon>
        <taxon>Viridiplantae</taxon>
        <taxon>Streptophyta</taxon>
        <taxon>Embryophyta</taxon>
        <taxon>Tracheophyta</taxon>
        <taxon>Spermatophyta</taxon>
        <taxon>Magnoliopsida</taxon>
        <taxon>eudicotyledons</taxon>
        <taxon>Gunneridae</taxon>
        <taxon>Pentapetalae</taxon>
        <taxon>asterids</taxon>
        <taxon>lamiids</taxon>
        <taxon>Solanales</taxon>
        <taxon>Solanaceae</taxon>
        <taxon>Nicotianoideae</taxon>
        <taxon>Nicotianeae</taxon>
        <taxon>Nicotiana</taxon>
    </lineage>
</organism>
<dbReference type="Proteomes" id="UP000187609">
    <property type="component" value="Unassembled WGS sequence"/>
</dbReference>
<proteinExistence type="predicted"/>
<evidence type="ECO:0000313" key="3">
    <source>
        <dbReference type="EMBL" id="OIT29436.1"/>
    </source>
</evidence>
<dbReference type="EMBL" id="MJEQ01001785">
    <property type="protein sequence ID" value="OIT29436.1"/>
    <property type="molecule type" value="Genomic_DNA"/>
</dbReference>
<dbReference type="PANTHER" id="PTHR48258">
    <property type="entry name" value="DUF4218 DOMAIN-CONTAINING PROTEIN-RELATED"/>
    <property type="match status" value="1"/>
</dbReference>
<sequence length="580" mass="67255">MNELEQIDGQIPKTECKLEKVFPPTFFDVMEHLPIHLANEAKIAGPIQCRWMYPMERYIYFLKPFIRNRACAEGSIAEGYLAAECMTLCSRYLHTMETKFNRLERNYDGGVIESDGGLAIFYQSGRALRGGKIDKLDSNDLEQAHFYILENNEEVQPFLEEFSQTPVDTSQENSDRQFISWLKEKVARLQKYDDSKKMADLLSLSRGPTPYVTSFRGYIINGYRFHMLDYDKGLRTQNCGVVVVGETDEENKNIDFYGELTEILELQFVPGRRVVLFRCTWFDVYDQEKGVKIDEYGFADMDPSKSQKFEMVSTSKTFKHAYVPPGALARGRGKSFRAFGSVRVNAEQRSEISPYESEKSKQIRANAEQRTLMGKNKNNNAVASNQNKLAQKDSLGPPGFDPILEYDASFSDEEAMQGPYEHEKAKKVRDKFDSDNINNQRDHVLKHMRKLWNNWRGSMHKNIKSKPFRDALREVPEGVDESDWKWLVKEHFLTEKFKETSTRNSINRSKLTMPHRTGSKPIREIMYELGGKDGNPPDMATIFFETRRRTTSLSNLKPMKNMLKFKNWCNLNRLLQTLRS</sequence>
<dbReference type="InterPro" id="IPR025452">
    <property type="entry name" value="DUF4218"/>
</dbReference>
<comment type="caution">
    <text evidence="3">The sequence shown here is derived from an EMBL/GenBank/DDBJ whole genome shotgun (WGS) entry which is preliminary data.</text>
</comment>
<gene>
    <name evidence="3" type="ORF">A4A49_35319</name>
</gene>
<dbReference type="InterPro" id="IPR025312">
    <property type="entry name" value="DUF4216"/>
</dbReference>
<name>A0A314KJ85_NICAT</name>
<evidence type="ECO:0008006" key="5">
    <source>
        <dbReference type="Google" id="ProtNLM"/>
    </source>
</evidence>
<keyword evidence="4" id="KW-1185">Reference proteome</keyword>
<feature type="domain" description="DUF4216" evidence="1">
    <location>
        <begin position="265"/>
        <end position="304"/>
    </location>
</feature>
<dbReference type="InterPro" id="IPR004252">
    <property type="entry name" value="Probable_transposase_24"/>
</dbReference>
<dbReference type="Pfam" id="PF03004">
    <property type="entry name" value="Transposase_24"/>
    <property type="match status" value="1"/>
</dbReference>
<evidence type="ECO:0000313" key="4">
    <source>
        <dbReference type="Proteomes" id="UP000187609"/>
    </source>
</evidence>
<accession>A0A314KJ85</accession>
<reference evidence="3" key="1">
    <citation type="submission" date="2016-11" db="EMBL/GenBank/DDBJ databases">
        <title>The genome of Nicotiana attenuata.</title>
        <authorList>
            <person name="Xu S."/>
            <person name="Brockmoeller T."/>
            <person name="Gaquerel E."/>
            <person name="Navarro A."/>
            <person name="Kuhl H."/>
            <person name="Gase K."/>
            <person name="Ling Z."/>
            <person name="Zhou W."/>
            <person name="Kreitzer C."/>
            <person name="Stanke M."/>
            <person name="Tang H."/>
            <person name="Lyons E."/>
            <person name="Pandey P."/>
            <person name="Pandey S.P."/>
            <person name="Timmermann B."/>
            <person name="Baldwin I.T."/>
        </authorList>
    </citation>
    <scope>NUCLEOTIDE SEQUENCE [LARGE SCALE GENOMIC DNA]</scope>
    <source>
        <strain evidence="3">UT</strain>
    </source>
</reference>
<protein>
    <recommendedName>
        <fullName evidence="5">DUF4218 domain-containing protein</fullName>
    </recommendedName>
</protein>
<evidence type="ECO:0000259" key="1">
    <source>
        <dbReference type="Pfam" id="PF13952"/>
    </source>
</evidence>
<dbReference type="PANTHER" id="PTHR48258:SF11">
    <property type="entry name" value="TDCA1-ORF2 PROTEIN"/>
    <property type="match status" value="1"/>
</dbReference>
<dbReference type="Gramene" id="OIT29436">
    <property type="protein sequence ID" value="OIT29436"/>
    <property type="gene ID" value="A4A49_35319"/>
</dbReference>
<dbReference type="AlphaFoldDB" id="A0A314KJ85"/>
<dbReference type="Pfam" id="PF13960">
    <property type="entry name" value="DUF4218"/>
    <property type="match status" value="1"/>
</dbReference>
<dbReference type="Pfam" id="PF13952">
    <property type="entry name" value="DUF4216"/>
    <property type="match status" value="1"/>
</dbReference>
<evidence type="ECO:0000259" key="2">
    <source>
        <dbReference type="Pfam" id="PF13960"/>
    </source>
</evidence>